<reference evidence="2 3" key="1">
    <citation type="submission" date="2024-01" db="EMBL/GenBank/DDBJ databases">
        <title>Maribacter spp. originated from different algae showed divergent polysaccharides utilization ability.</title>
        <authorList>
            <person name="Wang H."/>
            <person name="Wu Y."/>
        </authorList>
    </citation>
    <scope>NUCLEOTIDE SEQUENCE [LARGE SCALE GENOMIC DNA]</scope>
    <source>
        <strain evidence="2 3">KPT27_14</strain>
    </source>
</reference>
<feature type="domain" description="Conjugative transposon TraM C-terminal" evidence="1">
    <location>
        <begin position="180"/>
        <end position="310"/>
    </location>
</feature>
<name>A0ABU7IKC2_9FLAO</name>
<dbReference type="InterPro" id="IPR055407">
    <property type="entry name" value="TraM_C"/>
</dbReference>
<accession>A0ABU7IKC2</accession>
<sequence>MKVEKNKIVFAAVILCVVLLIVGYAMMALGEGEDPVIDNNQIPVPELGEEQEQYKTKLEALDAIKEERQTNAPSIYDESLLDSTGVYDPDLMEKKRIRIIDSIYNEGRIDYAEGTYRKPKTGKVALGNTKSDSITTTKEIETKDPSIEVKELGLEHQLFFASNPMERPMEVTRTTDSQILVRVDGTQTVRQYFRLRMRLLADAVINGTVIPRNTAIYGFVSFKPNRVLIAIDHIGHSPVTLAAYDFEDGGEGIYVVNSFRAEAGREVVGDAIDGINIGGVPQVRGIKALFQRDNRLVKVTIMDNYRLILKVPKGQ</sequence>
<evidence type="ECO:0000259" key="1">
    <source>
        <dbReference type="Pfam" id="PF12508"/>
    </source>
</evidence>
<organism evidence="2 3">
    <name type="scientific">Maribacter flavus</name>
    <dbReference type="NCBI Taxonomy" id="1658664"/>
    <lineage>
        <taxon>Bacteria</taxon>
        <taxon>Pseudomonadati</taxon>
        <taxon>Bacteroidota</taxon>
        <taxon>Flavobacteriia</taxon>
        <taxon>Flavobacteriales</taxon>
        <taxon>Flavobacteriaceae</taxon>
        <taxon>Maribacter</taxon>
    </lineage>
</organism>
<dbReference type="Proteomes" id="UP001343698">
    <property type="component" value="Unassembled WGS sequence"/>
</dbReference>
<dbReference type="EMBL" id="JAZDDF010000006">
    <property type="protein sequence ID" value="MEE1973417.1"/>
    <property type="molecule type" value="Genomic_DNA"/>
</dbReference>
<keyword evidence="3" id="KW-1185">Reference proteome</keyword>
<evidence type="ECO:0000313" key="2">
    <source>
        <dbReference type="EMBL" id="MEE1973417.1"/>
    </source>
</evidence>
<protein>
    <submittedName>
        <fullName evidence="2">Conjugative transposon protein TraM</fullName>
    </submittedName>
</protein>
<comment type="caution">
    <text evidence="2">The sequence shown here is derived from an EMBL/GenBank/DDBJ whole genome shotgun (WGS) entry which is preliminary data.</text>
</comment>
<proteinExistence type="predicted"/>
<gene>
    <name evidence="2" type="primary">traM</name>
    <name evidence="2" type="ORF">V1H85_13225</name>
</gene>
<evidence type="ECO:0000313" key="3">
    <source>
        <dbReference type="Proteomes" id="UP001343698"/>
    </source>
</evidence>
<dbReference type="RefSeq" id="WP_163627928.1">
    <property type="nucleotide sequence ID" value="NZ_JAZDDF010000006.1"/>
</dbReference>
<dbReference type="Pfam" id="PF12508">
    <property type="entry name" value="Transposon_TraM"/>
    <property type="match status" value="1"/>
</dbReference>